<evidence type="ECO:0000256" key="9">
    <source>
        <dbReference type="ARBA" id="ARBA00023136"/>
    </source>
</evidence>
<evidence type="ECO:0000256" key="7">
    <source>
        <dbReference type="ARBA" id="ARBA00022989"/>
    </source>
</evidence>
<keyword evidence="6 14" id="KW-0812">Transmembrane</keyword>
<keyword evidence="10" id="KW-0594">Phospholipid biosynthesis</keyword>
<dbReference type="PANTHER" id="PTHR23063:SF54">
    <property type="entry name" value="LYSOPHOSPHOLIPID ACYLTRANSFERASE LPEAT1"/>
    <property type="match status" value="1"/>
</dbReference>
<feature type="transmembrane region" description="Helical" evidence="14">
    <location>
        <begin position="70"/>
        <end position="97"/>
    </location>
</feature>
<keyword evidence="4" id="KW-0444">Lipid biosynthesis</keyword>
<dbReference type="InterPro" id="IPR002123">
    <property type="entry name" value="Plipid/glycerol_acylTrfase"/>
</dbReference>
<dbReference type="GO" id="GO:0071618">
    <property type="term" value="F:lysophosphatidylethanolamine acyltransferase activity"/>
    <property type="evidence" value="ECO:0007669"/>
    <property type="project" value="TreeGrafter"/>
</dbReference>
<dbReference type="GO" id="GO:0016020">
    <property type="term" value="C:membrane"/>
    <property type="evidence" value="ECO:0007669"/>
    <property type="project" value="UniProtKB-SubCell"/>
</dbReference>
<evidence type="ECO:0000256" key="5">
    <source>
        <dbReference type="ARBA" id="ARBA00022679"/>
    </source>
</evidence>
<keyword evidence="11" id="KW-1208">Phospholipid metabolism</keyword>
<keyword evidence="5 16" id="KW-0808">Transferase</keyword>
<evidence type="ECO:0000256" key="2">
    <source>
        <dbReference type="ARBA" id="ARBA00005189"/>
    </source>
</evidence>
<keyword evidence="7 14" id="KW-1133">Transmembrane helix</keyword>
<dbReference type="AlphaFoldDB" id="A0A445K463"/>
<gene>
    <name evidence="16" type="ORF">D0Y65_013623</name>
</gene>
<feature type="compositionally biased region" description="Polar residues" evidence="13">
    <location>
        <begin position="11"/>
        <end position="21"/>
    </location>
</feature>
<evidence type="ECO:0000256" key="10">
    <source>
        <dbReference type="ARBA" id="ARBA00023209"/>
    </source>
</evidence>
<dbReference type="PANTHER" id="PTHR23063">
    <property type="entry name" value="PHOSPHOLIPID ACYLTRANSFERASE"/>
    <property type="match status" value="1"/>
</dbReference>
<feature type="region of interest" description="Disordered" evidence="13">
    <location>
        <begin position="1"/>
        <end position="39"/>
    </location>
</feature>
<evidence type="ECO:0000256" key="6">
    <source>
        <dbReference type="ARBA" id="ARBA00022692"/>
    </source>
</evidence>
<keyword evidence="12 16" id="KW-0012">Acyltransferase</keyword>
<comment type="subcellular location">
    <subcellularLocation>
        <location evidence="1">Membrane</location>
    </subcellularLocation>
</comment>
<proteinExistence type="inferred from homology"/>
<name>A0A445K463_GLYSO</name>
<comment type="similarity">
    <text evidence="3">Belongs to the 1-acyl-sn-glycerol-3-phosphate acyltransferase family.</text>
</comment>
<evidence type="ECO:0000256" key="13">
    <source>
        <dbReference type="SAM" id="MobiDB-lite"/>
    </source>
</evidence>
<evidence type="ECO:0000256" key="4">
    <source>
        <dbReference type="ARBA" id="ARBA00022516"/>
    </source>
</evidence>
<evidence type="ECO:0000313" key="17">
    <source>
        <dbReference type="Proteomes" id="UP000289340"/>
    </source>
</evidence>
<dbReference type="EMBL" id="QZWG01000006">
    <property type="protein sequence ID" value="RZC05595.1"/>
    <property type="molecule type" value="Genomic_DNA"/>
</dbReference>
<dbReference type="Proteomes" id="UP000289340">
    <property type="component" value="Chromosome 6"/>
</dbReference>
<dbReference type="SUPFAM" id="SSF69593">
    <property type="entry name" value="Glycerol-3-phosphate (1)-acyltransferase"/>
    <property type="match status" value="1"/>
</dbReference>
<dbReference type="GO" id="GO:0008654">
    <property type="term" value="P:phospholipid biosynthetic process"/>
    <property type="evidence" value="ECO:0007669"/>
    <property type="project" value="UniProtKB-KW"/>
</dbReference>
<reference evidence="16 17" key="1">
    <citation type="submission" date="2018-09" db="EMBL/GenBank/DDBJ databases">
        <title>A high-quality reference genome of wild soybean provides a powerful tool to mine soybean genomes.</title>
        <authorList>
            <person name="Xie M."/>
            <person name="Chung C.Y.L."/>
            <person name="Li M.-W."/>
            <person name="Wong F.-L."/>
            <person name="Chan T.-F."/>
            <person name="Lam H.-M."/>
        </authorList>
    </citation>
    <scope>NUCLEOTIDE SEQUENCE [LARGE SCALE GENOMIC DNA]</scope>
    <source>
        <strain evidence="17">cv. W05</strain>
        <tissue evidence="16">Hypocotyl of etiolated seedlings</tissue>
    </source>
</reference>
<keyword evidence="9 14" id="KW-0472">Membrane</keyword>
<sequence length="309" mass="34374">MESELKDLNSKPPNCNGNANSVCDDRPLLKPEPPASSDSIAEMEKKFAAYVRRDVYGTMGRGELPAKEKLLLGFALVTLLPIRVVLAVTILLFYYLICRVCTLFSAPTGEEEQEDYAHMSGLRRTVIVSCGRALSRVMLFIFGFYWIPESNSASQEDRSQPEELGRPSVIISNHVSYLDILYHMSSSFPSFVAKRSVAKLPLIGLISKCLGCVYVQRESKSSDFKGVSAVVTDRIQEAHQNESAPLMMLFPEGTTTNGEFLLPFKTGGFLAKAPVLPVILRYHYQRFSPAWDSISGVSSLIVIKFPVFR</sequence>
<dbReference type="Pfam" id="PF01553">
    <property type="entry name" value="Acyltransferase"/>
    <property type="match status" value="1"/>
</dbReference>
<evidence type="ECO:0000259" key="15">
    <source>
        <dbReference type="SMART" id="SM00563"/>
    </source>
</evidence>
<protein>
    <submittedName>
        <fullName evidence="16">Lysophospholipid acyltransferase LPEAT1 isoform D</fullName>
    </submittedName>
</protein>
<feature type="domain" description="Phospholipid/glycerol acyltransferase" evidence="15">
    <location>
        <begin position="168"/>
        <end position="283"/>
    </location>
</feature>
<dbReference type="GO" id="GO:0008374">
    <property type="term" value="F:O-acyltransferase activity"/>
    <property type="evidence" value="ECO:0007669"/>
    <property type="project" value="InterPro"/>
</dbReference>
<comment type="pathway">
    <text evidence="2">Lipid metabolism.</text>
</comment>
<accession>A0A445K463</accession>
<organism evidence="16 17">
    <name type="scientific">Glycine soja</name>
    <name type="common">Wild soybean</name>
    <dbReference type="NCBI Taxonomy" id="3848"/>
    <lineage>
        <taxon>Eukaryota</taxon>
        <taxon>Viridiplantae</taxon>
        <taxon>Streptophyta</taxon>
        <taxon>Embryophyta</taxon>
        <taxon>Tracheophyta</taxon>
        <taxon>Spermatophyta</taxon>
        <taxon>Magnoliopsida</taxon>
        <taxon>eudicotyledons</taxon>
        <taxon>Gunneridae</taxon>
        <taxon>Pentapetalae</taxon>
        <taxon>rosids</taxon>
        <taxon>fabids</taxon>
        <taxon>Fabales</taxon>
        <taxon>Fabaceae</taxon>
        <taxon>Papilionoideae</taxon>
        <taxon>50 kb inversion clade</taxon>
        <taxon>NPAAA clade</taxon>
        <taxon>indigoferoid/millettioid clade</taxon>
        <taxon>Phaseoleae</taxon>
        <taxon>Glycine</taxon>
        <taxon>Glycine subgen. Soja</taxon>
    </lineage>
</organism>
<evidence type="ECO:0000256" key="1">
    <source>
        <dbReference type="ARBA" id="ARBA00004370"/>
    </source>
</evidence>
<dbReference type="SMART" id="SM00563">
    <property type="entry name" value="PlsC"/>
    <property type="match status" value="1"/>
</dbReference>
<comment type="caution">
    <text evidence="16">The sequence shown here is derived from an EMBL/GenBank/DDBJ whole genome shotgun (WGS) entry which is preliminary data.</text>
</comment>
<keyword evidence="17" id="KW-1185">Reference proteome</keyword>
<keyword evidence="8" id="KW-0443">Lipid metabolism</keyword>
<evidence type="ECO:0000256" key="8">
    <source>
        <dbReference type="ARBA" id="ARBA00023098"/>
    </source>
</evidence>
<evidence type="ECO:0000256" key="12">
    <source>
        <dbReference type="ARBA" id="ARBA00023315"/>
    </source>
</evidence>
<dbReference type="CDD" id="cd07991">
    <property type="entry name" value="LPLAT_LPCAT1-like"/>
    <property type="match status" value="1"/>
</dbReference>
<evidence type="ECO:0000313" key="16">
    <source>
        <dbReference type="EMBL" id="RZC05595.1"/>
    </source>
</evidence>
<dbReference type="GO" id="GO:0005783">
    <property type="term" value="C:endoplasmic reticulum"/>
    <property type="evidence" value="ECO:0007669"/>
    <property type="project" value="TreeGrafter"/>
</dbReference>
<evidence type="ECO:0000256" key="11">
    <source>
        <dbReference type="ARBA" id="ARBA00023264"/>
    </source>
</evidence>
<evidence type="ECO:0000256" key="14">
    <source>
        <dbReference type="SAM" id="Phobius"/>
    </source>
</evidence>
<dbReference type="InterPro" id="IPR045252">
    <property type="entry name" value="LPCAT1-like"/>
</dbReference>
<evidence type="ECO:0000256" key="3">
    <source>
        <dbReference type="ARBA" id="ARBA00008655"/>
    </source>
</evidence>